<feature type="region of interest" description="Disordered" evidence="4">
    <location>
        <begin position="397"/>
        <end position="422"/>
    </location>
</feature>
<organism evidence="9 10">
    <name type="scientific">Marilutibacter aestuarii</name>
    <dbReference type="NCBI Taxonomy" id="1706195"/>
    <lineage>
        <taxon>Bacteria</taxon>
        <taxon>Pseudomonadati</taxon>
        <taxon>Pseudomonadota</taxon>
        <taxon>Gammaproteobacteria</taxon>
        <taxon>Lysobacterales</taxon>
        <taxon>Lysobacteraceae</taxon>
        <taxon>Marilutibacter</taxon>
    </lineage>
</organism>
<gene>
    <name evidence="9" type="ORF">FKV25_06540</name>
</gene>
<dbReference type="InterPro" id="IPR058624">
    <property type="entry name" value="MdtA-like_HH"/>
</dbReference>
<evidence type="ECO:0000259" key="7">
    <source>
        <dbReference type="Pfam" id="PF25954"/>
    </source>
</evidence>
<dbReference type="EMBL" id="VICE01000063">
    <property type="protein sequence ID" value="TQD46645.1"/>
    <property type="molecule type" value="Genomic_DNA"/>
</dbReference>
<keyword evidence="3" id="KW-0175">Coiled coil</keyword>
<dbReference type="InterPro" id="IPR006143">
    <property type="entry name" value="RND_pump_MFP"/>
</dbReference>
<comment type="subcellular location">
    <subcellularLocation>
        <location evidence="1">Cell inner membrane</location>
        <topology evidence="1">Lipid-anchor</topology>
    </subcellularLocation>
</comment>
<evidence type="ECO:0000256" key="3">
    <source>
        <dbReference type="SAM" id="Coils"/>
    </source>
</evidence>
<evidence type="ECO:0000256" key="1">
    <source>
        <dbReference type="ARBA" id="ARBA00004519"/>
    </source>
</evidence>
<keyword evidence="10" id="KW-1185">Reference proteome</keyword>
<evidence type="ECO:0000313" key="10">
    <source>
        <dbReference type="Proteomes" id="UP000318212"/>
    </source>
</evidence>
<evidence type="ECO:0000256" key="2">
    <source>
        <dbReference type="ARBA" id="ARBA00009477"/>
    </source>
</evidence>
<comment type="similarity">
    <text evidence="2">Belongs to the membrane fusion protein (MFP) (TC 8.A.1) family.</text>
</comment>
<proteinExistence type="inferred from homology"/>
<evidence type="ECO:0000256" key="4">
    <source>
        <dbReference type="SAM" id="MobiDB-lite"/>
    </source>
</evidence>
<dbReference type="GO" id="GO:0022857">
    <property type="term" value="F:transmembrane transporter activity"/>
    <property type="evidence" value="ECO:0007669"/>
    <property type="project" value="InterPro"/>
</dbReference>
<feature type="domain" description="Multidrug resistance protein MdtA-like barrel-sandwich hybrid" evidence="6">
    <location>
        <begin position="81"/>
        <end position="217"/>
    </location>
</feature>
<name>A0A508AHM7_9GAMM</name>
<sequence>MTRLPHNALHHRPHRRESQSGRGLPLPVLALGLALAVVLAGCGSEASPGGAPPPPEVSVAAVVSRDVQPWDDFTGRVRAVETVELRPRVSGYVERVAFKEGQVVKKGDLLFVIDPRRYRAELEQAQADLARARSEAELARTQHARAQSLVDAKAISREEFESRRASRSQAEAAVRAADAALDRARLDLQFAEVRAPISGRAGRAMVTTGNLAQADSTVLTTLVSMDPVHVYFEADEQTWQGYAAAAVAAGDSAAADVQGNAVEVGLANEDGYPHAGRVDFVDNQVDSDTGTLRVRAVVPNADGRLTPGQFARVRLQGSQAHPALLVDGKAVLTDQDRKYVYVLGEGSTATRKDIVLGREVNGLREVVSGLEAGDRVIVHGVQKVFFPGMPVAPVPVEMGAPPPSPQVAAAGTDSPGPAGGSR</sequence>
<feature type="domain" description="YknX-like C-terminal permuted SH3-like" evidence="8">
    <location>
        <begin position="329"/>
        <end position="384"/>
    </location>
</feature>
<dbReference type="Pfam" id="PF25917">
    <property type="entry name" value="BSH_RND"/>
    <property type="match status" value="1"/>
</dbReference>
<dbReference type="Gene3D" id="1.10.287.470">
    <property type="entry name" value="Helix hairpin bin"/>
    <property type="match status" value="1"/>
</dbReference>
<dbReference type="Gene3D" id="2.40.420.20">
    <property type="match status" value="1"/>
</dbReference>
<feature type="domain" description="Multidrug resistance protein MdtA-like alpha-helical hairpin" evidence="5">
    <location>
        <begin position="121"/>
        <end position="190"/>
    </location>
</feature>
<reference evidence="9 10" key="1">
    <citation type="submission" date="2019-06" db="EMBL/GenBank/DDBJ databases">
        <title>Lysobacter alkalisoli sp. nov. isolated from saline soil.</title>
        <authorList>
            <person name="Sun J.-Q."/>
            <person name="Xu L."/>
        </authorList>
    </citation>
    <scope>NUCLEOTIDE SEQUENCE [LARGE SCALE GENOMIC DNA]</scope>
    <source>
        <strain evidence="9 10">JCM 31130</strain>
    </source>
</reference>
<dbReference type="Pfam" id="PF25876">
    <property type="entry name" value="HH_MFP_RND"/>
    <property type="match status" value="1"/>
</dbReference>
<dbReference type="InterPro" id="IPR058792">
    <property type="entry name" value="Beta-barrel_RND_2"/>
</dbReference>
<dbReference type="NCBIfam" id="TIGR01730">
    <property type="entry name" value="RND_mfp"/>
    <property type="match status" value="1"/>
</dbReference>
<dbReference type="Proteomes" id="UP000318212">
    <property type="component" value="Unassembled WGS sequence"/>
</dbReference>
<dbReference type="OrthoDB" id="9816569at2"/>
<feature type="coiled-coil region" evidence="3">
    <location>
        <begin position="119"/>
        <end position="149"/>
    </location>
</feature>
<dbReference type="Pfam" id="PF25954">
    <property type="entry name" value="Beta-barrel_RND_2"/>
    <property type="match status" value="1"/>
</dbReference>
<evidence type="ECO:0000313" key="9">
    <source>
        <dbReference type="EMBL" id="TQD46645.1"/>
    </source>
</evidence>
<evidence type="ECO:0000259" key="6">
    <source>
        <dbReference type="Pfam" id="PF25917"/>
    </source>
</evidence>
<comment type="caution">
    <text evidence="9">The sequence shown here is derived from an EMBL/GenBank/DDBJ whole genome shotgun (WGS) entry which is preliminary data.</text>
</comment>
<dbReference type="PANTHER" id="PTHR30158:SF26">
    <property type="entry name" value="RESISTANCE-NODULATION-CELL DIVISION (RND) MULTIDRUG EFFLUX MEMBRANE FUSION PROTEIN MEXE"/>
    <property type="match status" value="1"/>
</dbReference>
<evidence type="ECO:0000259" key="5">
    <source>
        <dbReference type="Pfam" id="PF25876"/>
    </source>
</evidence>
<dbReference type="Gene3D" id="2.40.30.170">
    <property type="match status" value="1"/>
</dbReference>
<dbReference type="Gene3D" id="2.40.50.100">
    <property type="match status" value="1"/>
</dbReference>
<dbReference type="InterPro" id="IPR058637">
    <property type="entry name" value="YknX-like_C"/>
</dbReference>
<dbReference type="RefSeq" id="WP_141517988.1">
    <property type="nucleotide sequence ID" value="NZ_VICE01000063.1"/>
</dbReference>
<dbReference type="GO" id="GO:0005886">
    <property type="term" value="C:plasma membrane"/>
    <property type="evidence" value="ECO:0007669"/>
    <property type="project" value="TreeGrafter"/>
</dbReference>
<dbReference type="InterPro" id="IPR058625">
    <property type="entry name" value="MdtA-like_BSH"/>
</dbReference>
<dbReference type="GO" id="GO:0030313">
    <property type="term" value="C:cell envelope"/>
    <property type="evidence" value="ECO:0007669"/>
    <property type="project" value="UniProtKB-SubCell"/>
</dbReference>
<dbReference type="Pfam" id="PF25989">
    <property type="entry name" value="YknX_C"/>
    <property type="match status" value="1"/>
</dbReference>
<dbReference type="PANTHER" id="PTHR30158">
    <property type="entry name" value="ACRA/E-RELATED COMPONENT OF DRUG EFFLUX TRANSPORTER"/>
    <property type="match status" value="1"/>
</dbReference>
<dbReference type="SUPFAM" id="SSF111369">
    <property type="entry name" value="HlyD-like secretion proteins"/>
    <property type="match status" value="1"/>
</dbReference>
<dbReference type="GO" id="GO:0046677">
    <property type="term" value="P:response to antibiotic"/>
    <property type="evidence" value="ECO:0007669"/>
    <property type="project" value="TreeGrafter"/>
</dbReference>
<evidence type="ECO:0000259" key="8">
    <source>
        <dbReference type="Pfam" id="PF25989"/>
    </source>
</evidence>
<dbReference type="AlphaFoldDB" id="A0A508AHM7"/>
<protein>
    <submittedName>
        <fullName evidence="9">Efflux RND transporter periplasmic adaptor subunit</fullName>
    </submittedName>
</protein>
<feature type="region of interest" description="Disordered" evidence="4">
    <location>
        <begin position="1"/>
        <end position="23"/>
    </location>
</feature>
<accession>A0A508AHM7</accession>
<feature type="domain" description="CusB-like beta-barrel" evidence="7">
    <location>
        <begin position="250"/>
        <end position="318"/>
    </location>
</feature>